<comment type="caution">
    <text evidence="1">The sequence shown here is derived from an EMBL/GenBank/DDBJ whole genome shotgun (WGS) entry which is preliminary data.</text>
</comment>
<gene>
    <name evidence="1" type="ORF">XENOCAPTIV_004368</name>
</gene>
<name>A0ABV0Q8L8_9TELE</name>
<dbReference type="EMBL" id="JAHRIN010001458">
    <property type="protein sequence ID" value="MEQ2191918.1"/>
    <property type="molecule type" value="Genomic_DNA"/>
</dbReference>
<proteinExistence type="predicted"/>
<reference evidence="1 2" key="1">
    <citation type="submission" date="2021-06" db="EMBL/GenBank/DDBJ databases">
        <authorList>
            <person name="Palmer J.M."/>
        </authorList>
    </citation>
    <scope>NUCLEOTIDE SEQUENCE [LARGE SCALE GENOMIC DNA]</scope>
    <source>
        <strain evidence="1 2">XC_2019</strain>
        <tissue evidence="1">Muscle</tissue>
    </source>
</reference>
<evidence type="ECO:0000313" key="1">
    <source>
        <dbReference type="EMBL" id="MEQ2191918.1"/>
    </source>
</evidence>
<dbReference type="Proteomes" id="UP001434883">
    <property type="component" value="Unassembled WGS sequence"/>
</dbReference>
<organism evidence="1 2">
    <name type="scientific">Xenoophorus captivus</name>
    <dbReference type="NCBI Taxonomy" id="1517983"/>
    <lineage>
        <taxon>Eukaryota</taxon>
        <taxon>Metazoa</taxon>
        <taxon>Chordata</taxon>
        <taxon>Craniata</taxon>
        <taxon>Vertebrata</taxon>
        <taxon>Euteleostomi</taxon>
        <taxon>Actinopterygii</taxon>
        <taxon>Neopterygii</taxon>
        <taxon>Teleostei</taxon>
        <taxon>Neoteleostei</taxon>
        <taxon>Acanthomorphata</taxon>
        <taxon>Ovalentaria</taxon>
        <taxon>Atherinomorphae</taxon>
        <taxon>Cyprinodontiformes</taxon>
        <taxon>Goodeidae</taxon>
        <taxon>Xenoophorus</taxon>
    </lineage>
</organism>
<keyword evidence="2" id="KW-1185">Reference proteome</keyword>
<evidence type="ECO:0000313" key="2">
    <source>
        <dbReference type="Proteomes" id="UP001434883"/>
    </source>
</evidence>
<accession>A0ABV0Q8L8</accession>
<protein>
    <submittedName>
        <fullName evidence="1">Uncharacterized protein</fullName>
    </submittedName>
</protein>
<sequence length="104" mass="12388">MKLRLVNHFMTQWFKMILYFKKPHFDITRCRFMCSFVSLSVEDFCEIPRLSSSLDQFPTTGFHSAERLAHSWLGNLHDLFTQHHYCSQRSLDSNSVRQTNQATR</sequence>